<dbReference type="InterPro" id="IPR009081">
    <property type="entry name" value="PP-bd_ACP"/>
</dbReference>
<dbReference type="InterPro" id="IPR020845">
    <property type="entry name" value="AMP-binding_CS"/>
</dbReference>
<dbReference type="Gene3D" id="3.30.559.30">
    <property type="entry name" value="Nonribosomal peptide synthetase, condensation domain"/>
    <property type="match status" value="1"/>
</dbReference>
<evidence type="ECO:0000313" key="7">
    <source>
        <dbReference type="Proteomes" id="UP000665025"/>
    </source>
</evidence>
<accession>A0ABX7V713</accession>
<dbReference type="Gene3D" id="3.40.50.720">
    <property type="entry name" value="NAD(P)-binding Rossmann-like Domain"/>
    <property type="match status" value="1"/>
</dbReference>
<evidence type="ECO:0000256" key="3">
    <source>
        <dbReference type="ARBA" id="ARBA00022450"/>
    </source>
</evidence>
<dbReference type="Gene3D" id="3.30.559.10">
    <property type="entry name" value="Chloramphenicol acetyltransferase-like domain"/>
    <property type="match status" value="1"/>
</dbReference>
<dbReference type="InterPro" id="IPR057326">
    <property type="entry name" value="KR_dom"/>
</dbReference>
<dbReference type="SUPFAM" id="SSF52777">
    <property type="entry name" value="CoA-dependent acyltransferases"/>
    <property type="match status" value="2"/>
</dbReference>
<protein>
    <submittedName>
        <fullName evidence="6">SDR family NAD(P)-dependent oxidoreductase</fullName>
    </submittedName>
</protein>
<evidence type="ECO:0000256" key="2">
    <source>
        <dbReference type="ARBA" id="ARBA00006484"/>
    </source>
</evidence>
<evidence type="ECO:0000256" key="4">
    <source>
        <dbReference type="ARBA" id="ARBA00022553"/>
    </source>
</evidence>
<dbReference type="EMBL" id="CP072425">
    <property type="protein sequence ID" value="QTL36674.1"/>
    <property type="molecule type" value="Genomic_DNA"/>
</dbReference>
<keyword evidence="7" id="KW-1185">Reference proteome</keyword>
<organism evidence="6 7">
    <name type="scientific">Pseudoalteromonas viridis</name>
    <dbReference type="NCBI Taxonomy" id="339617"/>
    <lineage>
        <taxon>Bacteria</taxon>
        <taxon>Pseudomonadati</taxon>
        <taxon>Pseudomonadota</taxon>
        <taxon>Gammaproteobacteria</taxon>
        <taxon>Alteromonadales</taxon>
        <taxon>Pseudoalteromonadaceae</taxon>
        <taxon>Pseudoalteromonas</taxon>
    </lineage>
</organism>
<dbReference type="PROSITE" id="PS00012">
    <property type="entry name" value="PHOSPHOPANTETHEINE"/>
    <property type="match status" value="1"/>
</dbReference>
<dbReference type="Pfam" id="PF00501">
    <property type="entry name" value="AMP-binding"/>
    <property type="match status" value="1"/>
</dbReference>
<dbReference type="InterPro" id="IPR006162">
    <property type="entry name" value="Ppantetheine_attach_site"/>
</dbReference>
<dbReference type="RefSeq" id="WP_209053159.1">
    <property type="nucleotide sequence ID" value="NZ_CP072425.1"/>
</dbReference>
<keyword evidence="3" id="KW-0596">Phosphopantetheine</keyword>
<comment type="similarity">
    <text evidence="2">Belongs to the short-chain dehydrogenases/reductases (SDR) family.</text>
</comment>
<dbReference type="SUPFAM" id="SSF51735">
    <property type="entry name" value="NAD(P)-binding Rossmann-fold domains"/>
    <property type="match status" value="1"/>
</dbReference>
<dbReference type="InterPro" id="IPR001242">
    <property type="entry name" value="Condensation_dom"/>
</dbReference>
<dbReference type="PANTHER" id="PTHR45398:SF1">
    <property type="entry name" value="ENZYME, PUTATIVE (JCVI)-RELATED"/>
    <property type="match status" value="1"/>
</dbReference>
<evidence type="ECO:0000256" key="1">
    <source>
        <dbReference type="ARBA" id="ARBA00001957"/>
    </source>
</evidence>
<dbReference type="Gene3D" id="1.10.1200.10">
    <property type="entry name" value="ACP-like"/>
    <property type="match status" value="1"/>
</dbReference>
<dbReference type="Proteomes" id="UP000665025">
    <property type="component" value="Chromosome 1"/>
</dbReference>
<name>A0ABX7V713_9GAMM</name>
<dbReference type="InterPro" id="IPR000873">
    <property type="entry name" value="AMP-dep_synth/lig_dom"/>
</dbReference>
<dbReference type="SUPFAM" id="SSF56801">
    <property type="entry name" value="Acetyl-CoA synthetase-like"/>
    <property type="match status" value="1"/>
</dbReference>
<keyword evidence="4" id="KW-0597">Phosphoprotein</keyword>
<dbReference type="PROSITE" id="PS00455">
    <property type="entry name" value="AMP_BINDING"/>
    <property type="match status" value="1"/>
</dbReference>
<dbReference type="SUPFAM" id="SSF47336">
    <property type="entry name" value="ACP-like"/>
    <property type="match status" value="1"/>
</dbReference>
<dbReference type="Pfam" id="PF00550">
    <property type="entry name" value="PP-binding"/>
    <property type="match status" value="1"/>
</dbReference>
<dbReference type="InterPro" id="IPR023213">
    <property type="entry name" value="CAT-like_dom_sf"/>
</dbReference>
<comment type="cofactor">
    <cofactor evidence="1">
        <name>pantetheine 4'-phosphate</name>
        <dbReference type="ChEBI" id="CHEBI:47942"/>
    </cofactor>
</comment>
<dbReference type="InterPro" id="IPR045851">
    <property type="entry name" value="AMP-bd_C_sf"/>
</dbReference>
<dbReference type="Pfam" id="PF00668">
    <property type="entry name" value="Condensation"/>
    <property type="match status" value="1"/>
</dbReference>
<reference evidence="6 7" key="1">
    <citation type="submission" date="2021-03" db="EMBL/GenBank/DDBJ databases">
        <title>Complete Genome of Pseudoalteromonas viridis Strain BBR56, a new biocontrol bacterial candidate.</title>
        <authorList>
            <person name="Handayani D.P."/>
            <person name="Isnansetyo A."/>
            <person name="Istiqomah I."/>
            <person name="Jumina J."/>
        </authorList>
    </citation>
    <scope>NUCLEOTIDE SEQUENCE [LARGE SCALE GENOMIC DNA]</scope>
    <source>
        <strain evidence="6 7">BBR56</strain>
    </source>
</reference>
<sequence length="1986" mass="218787">MNNQVFSDSIFSALAACQVEFVEGEQRCSAQQLLERISIQKNNTEYAAESFKVVTAHSVLDMLCGVLATLRAGATPVAFWQEDLRAFEVQSLLAHHPVHDATEAVPLLLSLVSMDEDEVELIGHHARSLKPVMQWLEQRSLGERITLVVEHRIDLLLALVMHVCQSASAHTIILSRDNSATQQADSAIYPAASVTKPAASQHFVWGLGSEVDTASSVLLGDFYTGAVCDVQSCAAEQFTSSFCLGKHHAILDAQYRPLKNGQWGTLVHRGESAPHRIHLSPLKLSVNTHAVWSLNTRMRQQKHDSRIINHPSALLRYRGMCMTQSELNARCFDTFGTECFGLSTASNPQQVVVLSKARAQDISLPWSNCIPQVIRYLGKFKDASGQYLTKQLAEKTWPTQAYLEAQQVQLSTQYAQDVKLDFTKRAPLPIAKKYTSGSSSVVSEQSALLEGPTLDVTHETLVDALLNACEIGHGIAVIRDAQTRLHVSYQQLLDRAKVLLNNFRSQKVTENDEVIILGNNELDYFAGIWACFLGGFIAVPLLVKSEKEKQSNELAHLLGQEGMLSRPWLFVSQSDSTQLLERLPHESRLLGILSVESAEASEHFTPQPSCLLLMTSGSSGKPKGVVLSHRNLTSMAAAIAREFDYDSDEISLNWLATDHVGGLVQFHLRDVCLGCRQIHIDTEHILAEPLRWFDYIDEFRASVTWAPNFSLTLINSRVEQLKEKSWDLRCVKAIMNGGEAISFTTNQAFLKNMAMFGLGGHVIRPCFGMSETTSCIISSDNFILGDTACLHWVKEPTLSAPAEICLTGIGSEFIDVGVPTAGVSVRVVNECNELLHEGMVGRIQVTGPQIMPGYHNNDKANQETFCEDGWLDMGDLGFITDGRLVVVGREKEVIIVNGLNYACQEIEQAVEVVFGAKVGSIAAVSIRENSQDTDMLAIVMCPDDTASIDNTTLADSIQTKVAQKIGLPIGKLYFVPEELLPRTAIGKLKRKQIATQISQGAFDEYAVLGKADSHLADNEIDHWFYRQSFVARAISGLCTRASNVNVIELDLDEQHGHLIIPSLVQGKESDPVVVKLDCTALGDGFARMLVLEKVIQSLLRTTTNNLVLAVLCQENCADIGLFVGLIRTMKAETSRSIKLAEIYGDYPSDKVLNLESVGGCEDDWVMYRDGVRHVSVVEEADISIPANKECATIAGQDVIVVGGLGGVGSHISAYLLEELGCRLLVVGRSDLQTDTEKARNLKLLKQLGDVEYVSVDCSNADQVASSFHKFSQQAQFNAQYVINLAGEGDVTAQVNAFIEGVSQSKFVAAAHRRYNVFSTLLSWAQSSNATLINFSSVNGLFGGAGFRHYSAVCAYQSYLATKQDALRSFDWSMWQNLGMAQGVNGTVVDASKKLGFQTIDLERGIASFRMVLQSALPQVFIGLDPAGDMVAPQLKNAQHGYRIQCKHSGQATSDEWLKFIAQDDAQSTLTAPETESEAVLYEIWQGLLKHRDFGTQCSFFALGGDSIMTVQMVSLAARHNLAISASDVFELKSIKAIARVASAKSQEQLPAIDLSQAYEVTPIQRWYLNSGSSNLNWFNMSLIFKLPDKKPEQYYTNQLLPALTKAHPALRMGYEQQLGRWMQRLLPHEQACHFLAGEYEDSQQWREQLESQLNIETGPVLIGALNTLPSGHQELIMVAHHLNIDGVSWRILEDDLNVIFEHDDIEAVYPQIAETINYLDWTHYMSTYAERLIEQSGAAYSNGQKLFDVPVSHEAQSAILDEVTVLPDLSQRSGDLGLETLLVSSVLLALRDFTQQDHISIDLEGHGRLERGNTLDLSKTIGWFTTLTPMEVEFTQHAGIDRALSIVDAQLKRSKDTGLGKSLSRGGFESLSQVSFNYLGQFSAGDALQRPVQGGFDSMMASMSPDTVRPYIIDVAGICLADELHLGVKYDAQAFTQSQIQSLLSGIVSHLNQAMRFVLDGGNVTEIDIALNDISELDDILSELEF</sequence>
<dbReference type="InterPro" id="IPR042099">
    <property type="entry name" value="ANL_N_sf"/>
</dbReference>
<proteinExistence type="inferred from homology"/>
<dbReference type="InterPro" id="IPR036736">
    <property type="entry name" value="ACP-like_sf"/>
</dbReference>
<feature type="domain" description="Carrier" evidence="5">
    <location>
        <begin position="1471"/>
        <end position="1545"/>
    </location>
</feature>
<evidence type="ECO:0000259" key="5">
    <source>
        <dbReference type="PROSITE" id="PS50075"/>
    </source>
</evidence>
<dbReference type="InterPro" id="IPR013968">
    <property type="entry name" value="PKS_KR"/>
</dbReference>
<dbReference type="PANTHER" id="PTHR45398">
    <property type="match status" value="1"/>
</dbReference>
<dbReference type="InterPro" id="IPR036291">
    <property type="entry name" value="NAD(P)-bd_dom_sf"/>
</dbReference>
<dbReference type="Gene3D" id="3.30.300.30">
    <property type="match status" value="1"/>
</dbReference>
<evidence type="ECO:0000313" key="6">
    <source>
        <dbReference type="EMBL" id="QTL36674.1"/>
    </source>
</evidence>
<dbReference type="Gene3D" id="3.40.50.12780">
    <property type="entry name" value="N-terminal domain of ligase-like"/>
    <property type="match status" value="1"/>
</dbReference>
<dbReference type="Pfam" id="PF08659">
    <property type="entry name" value="KR"/>
    <property type="match status" value="1"/>
</dbReference>
<gene>
    <name evidence="6" type="ORF">J5X90_06480</name>
</gene>
<dbReference type="PROSITE" id="PS50075">
    <property type="entry name" value="CARRIER"/>
    <property type="match status" value="1"/>
</dbReference>
<dbReference type="SMART" id="SM00822">
    <property type="entry name" value="PKS_KR"/>
    <property type="match status" value="1"/>
</dbReference>